<dbReference type="GO" id="GO:0043190">
    <property type="term" value="C:ATP-binding cassette (ABC) transporter complex"/>
    <property type="evidence" value="ECO:0007669"/>
    <property type="project" value="InterPro"/>
</dbReference>
<evidence type="ECO:0000259" key="2">
    <source>
        <dbReference type="Pfam" id="PF00496"/>
    </source>
</evidence>
<dbReference type="GO" id="GO:0042597">
    <property type="term" value="C:periplasmic space"/>
    <property type="evidence" value="ECO:0007669"/>
    <property type="project" value="UniProtKB-ARBA"/>
</dbReference>
<dbReference type="InterPro" id="IPR030678">
    <property type="entry name" value="Peptide/Ni-bd"/>
</dbReference>
<dbReference type="EMBL" id="JADNYM010000016">
    <property type="protein sequence ID" value="MBG0740342.1"/>
    <property type="molecule type" value="Genomic_DNA"/>
</dbReference>
<protein>
    <submittedName>
        <fullName evidence="3">ABC transporter substrate-binding protein</fullName>
    </submittedName>
</protein>
<dbReference type="Proteomes" id="UP000655366">
    <property type="component" value="Unassembled WGS sequence"/>
</dbReference>
<keyword evidence="4" id="KW-1185">Reference proteome</keyword>
<dbReference type="AlphaFoldDB" id="A0A931CNX7"/>
<dbReference type="Gene3D" id="3.40.190.10">
    <property type="entry name" value="Periplasmic binding protein-like II"/>
    <property type="match status" value="1"/>
</dbReference>
<feature type="signal peptide" evidence="1">
    <location>
        <begin position="1"/>
        <end position="24"/>
    </location>
</feature>
<dbReference type="PANTHER" id="PTHR30290:SF83">
    <property type="entry name" value="ABC TRANSPORTER SUBSTRATE-BINDING PROTEIN"/>
    <property type="match status" value="1"/>
</dbReference>
<dbReference type="Pfam" id="PF00496">
    <property type="entry name" value="SBP_bac_5"/>
    <property type="match status" value="1"/>
</dbReference>
<reference evidence="3 4" key="1">
    <citation type="submission" date="2020-11" db="EMBL/GenBank/DDBJ databases">
        <title>Arthrobacter antarcticus sp. nov., isolated from Antarctic Soil.</title>
        <authorList>
            <person name="Li J."/>
        </authorList>
    </citation>
    <scope>NUCLEOTIDE SEQUENCE [LARGE SCALE GENOMIC DNA]</scope>
    <source>
        <strain evidence="3 4">Z1-20</strain>
    </source>
</reference>
<comment type="caution">
    <text evidence="3">The sequence shown here is derived from an EMBL/GenBank/DDBJ whole genome shotgun (WGS) entry which is preliminary data.</text>
</comment>
<feature type="chain" id="PRO_5038417406" evidence="1">
    <location>
        <begin position="25"/>
        <end position="551"/>
    </location>
</feature>
<keyword evidence="1" id="KW-0732">Signal</keyword>
<dbReference type="PIRSF" id="PIRSF002741">
    <property type="entry name" value="MppA"/>
    <property type="match status" value="1"/>
</dbReference>
<dbReference type="RefSeq" id="WP_196397276.1">
    <property type="nucleotide sequence ID" value="NZ_JADNYM010000016.1"/>
</dbReference>
<dbReference type="GO" id="GO:0015833">
    <property type="term" value="P:peptide transport"/>
    <property type="evidence" value="ECO:0007669"/>
    <property type="project" value="TreeGrafter"/>
</dbReference>
<gene>
    <name evidence="3" type="ORF">IV500_13225</name>
</gene>
<dbReference type="InterPro" id="IPR039424">
    <property type="entry name" value="SBP_5"/>
</dbReference>
<sequence>MRFSRISKALGVAAVVAMGITACSGGGSGSTDTNAGSGNTSKVVNAYGGEPQNPLLPANTNEVFGGRVMDMIYSGLVSYDASGKTVNELADSIKTTDSQNYTIKIKPGEKFSDGSPVTAKNFVDAWNFGALSTNAQLNSYFFESIDGYKDVSAMSADGKTAAPTAQTMSGLAVVDDTTFTVKLSQPESDFPLRLGYTAFYPMTEAAIADPKASGEKPVSTGPYMLKTWTHNSSIELVPNPNYTGPRKPKNAGITFKVYTTADAAYSDLLSNNLDVLDGIPAASLKSFQSDLGDRSIIKPYAGNATLTIPSYLPAFQGEAGKLRRQAISKSIDRELIIDKIFNKTKEIAKDFTAPVLEGYSDSIPGSDVLKFDATAAKKLWDQANAITPWDDSTFTIAYNVDGAGNKEYVDAATNEIKNALGIKAEGKPYATFKELRNDVNKKQLTGASRAGWQADYPSLYNFLGPLYGTGAGSNDGDYSNPAFDAKLKEGLSAKSTDEGNKIFNQAQEILFKDLPVIPLWYQEQTGGWSNNVTGVDFGWNGVPLYQNITGK</sequence>
<proteinExistence type="predicted"/>
<evidence type="ECO:0000256" key="1">
    <source>
        <dbReference type="SAM" id="SignalP"/>
    </source>
</evidence>
<dbReference type="PROSITE" id="PS51257">
    <property type="entry name" value="PROKAR_LIPOPROTEIN"/>
    <property type="match status" value="1"/>
</dbReference>
<dbReference type="Gene3D" id="3.90.76.10">
    <property type="entry name" value="Dipeptide-binding Protein, Domain 1"/>
    <property type="match status" value="1"/>
</dbReference>
<dbReference type="SUPFAM" id="SSF53850">
    <property type="entry name" value="Periplasmic binding protein-like II"/>
    <property type="match status" value="1"/>
</dbReference>
<accession>A0A931CNX7</accession>
<dbReference type="PANTHER" id="PTHR30290">
    <property type="entry name" value="PERIPLASMIC BINDING COMPONENT OF ABC TRANSPORTER"/>
    <property type="match status" value="1"/>
</dbReference>
<dbReference type="Gene3D" id="3.10.105.10">
    <property type="entry name" value="Dipeptide-binding Protein, Domain 3"/>
    <property type="match status" value="1"/>
</dbReference>
<name>A0A931CNX7_9MICC</name>
<feature type="domain" description="Solute-binding protein family 5" evidence="2">
    <location>
        <begin position="85"/>
        <end position="473"/>
    </location>
</feature>
<dbReference type="InterPro" id="IPR000914">
    <property type="entry name" value="SBP_5_dom"/>
</dbReference>
<organism evidence="3 4">
    <name type="scientific">Arthrobacter terrae</name>
    <dbReference type="NCBI Taxonomy" id="2935737"/>
    <lineage>
        <taxon>Bacteria</taxon>
        <taxon>Bacillati</taxon>
        <taxon>Actinomycetota</taxon>
        <taxon>Actinomycetes</taxon>
        <taxon>Micrococcales</taxon>
        <taxon>Micrococcaceae</taxon>
        <taxon>Arthrobacter</taxon>
    </lineage>
</organism>
<evidence type="ECO:0000313" key="3">
    <source>
        <dbReference type="EMBL" id="MBG0740342.1"/>
    </source>
</evidence>
<dbReference type="CDD" id="cd00995">
    <property type="entry name" value="PBP2_NikA_DppA_OppA_like"/>
    <property type="match status" value="1"/>
</dbReference>
<evidence type="ECO:0000313" key="4">
    <source>
        <dbReference type="Proteomes" id="UP000655366"/>
    </source>
</evidence>
<dbReference type="GO" id="GO:1904680">
    <property type="term" value="F:peptide transmembrane transporter activity"/>
    <property type="evidence" value="ECO:0007669"/>
    <property type="project" value="TreeGrafter"/>
</dbReference>